<comment type="caution">
    <text evidence="1">The sequence shown here is derived from an EMBL/GenBank/DDBJ whole genome shotgun (WGS) entry which is preliminary data.</text>
</comment>
<sequence length="110" mass="11807">MKQEVRVFVDLKDAANGLANDASVLGSTKLKRRARRKARSLATYIVDEDTKSITESAEILKNKLGMKSNSNKPVARSLNEAIVPVGGLDGVTLTSVTDKLPAGGNMHKNN</sequence>
<name>A0AAV9X1K0_9PEZI</name>
<dbReference type="Proteomes" id="UP001365542">
    <property type="component" value="Unassembled WGS sequence"/>
</dbReference>
<evidence type="ECO:0008006" key="3">
    <source>
        <dbReference type="Google" id="ProtNLM"/>
    </source>
</evidence>
<evidence type="ECO:0000313" key="2">
    <source>
        <dbReference type="Proteomes" id="UP001365542"/>
    </source>
</evidence>
<organism evidence="1 2">
    <name type="scientific">Orbilia ellipsospora</name>
    <dbReference type="NCBI Taxonomy" id="2528407"/>
    <lineage>
        <taxon>Eukaryota</taxon>
        <taxon>Fungi</taxon>
        <taxon>Dikarya</taxon>
        <taxon>Ascomycota</taxon>
        <taxon>Pezizomycotina</taxon>
        <taxon>Orbiliomycetes</taxon>
        <taxon>Orbiliales</taxon>
        <taxon>Orbiliaceae</taxon>
        <taxon>Orbilia</taxon>
    </lineage>
</organism>
<accession>A0AAV9X1K0</accession>
<protein>
    <recommendedName>
        <fullName evidence="3">Phage protein</fullName>
    </recommendedName>
</protein>
<gene>
    <name evidence="1" type="ORF">TWF694_004532</name>
</gene>
<dbReference type="AlphaFoldDB" id="A0AAV9X1K0"/>
<dbReference type="EMBL" id="JAVHJO010000015">
    <property type="protein sequence ID" value="KAK6527549.1"/>
    <property type="molecule type" value="Genomic_DNA"/>
</dbReference>
<keyword evidence="2" id="KW-1185">Reference proteome</keyword>
<reference evidence="1 2" key="1">
    <citation type="submission" date="2019-10" db="EMBL/GenBank/DDBJ databases">
        <authorList>
            <person name="Palmer J.M."/>
        </authorList>
    </citation>
    <scope>NUCLEOTIDE SEQUENCE [LARGE SCALE GENOMIC DNA]</scope>
    <source>
        <strain evidence="1 2">TWF694</strain>
    </source>
</reference>
<evidence type="ECO:0000313" key="1">
    <source>
        <dbReference type="EMBL" id="KAK6527549.1"/>
    </source>
</evidence>
<proteinExistence type="predicted"/>